<protein>
    <submittedName>
        <fullName evidence="3">AarF/UbiB family protein</fullName>
    </submittedName>
</protein>
<organism evidence="3 4">
    <name type="scientific">Streptomyces decoyicus</name>
    <dbReference type="NCBI Taxonomy" id="249567"/>
    <lineage>
        <taxon>Bacteria</taxon>
        <taxon>Bacillati</taxon>
        <taxon>Actinomycetota</taxon>
        <taxon>Actinomycetes</taxon>
        <taxon>Kitasatosporales</taxon>
        <taxon>Streptomycetaceae</taxon>
        <taxon>Streptomyces</taxon>
    </lineage>
</organism>
<proteinExistence type="inferred from homology"/>
<dbReference type="InterPro" id="IPR004147">
    <property type="entry name" value="ABC1_dom"/>
</dbReference>
<dbReference type="Pfam" id="PF03109">
    <property type="entry name" value="ABC1"/>
    <property type="match status" value="1"/>
</dbReference>
<gene>
    <name evidence="3" type="ORF">OG863_11165</name>
</gene>
<dbReference type="PANTHER" id="PTHR10566:SF113">
    <property type="entry name" value="PROTEIN ACTIVITY OF BC1 COMPLEX KINASE 7, CHLOROPLASTIC"/>
    <property type="match status" value="1"/>
</dbReference>
<evidence type="ECO:0000256" key="1">
    <source>
        <dbReference type="ARBA" id="ARBA00009670"/>
    </source>
</evidence>
<dbReference type="PANTHER" id="PTHR10566">
    <property type="entry name" value="CHAPERONE-ACTIVITY OF BC1 COMPLEX CABC1 -RELATED"/>
    <property type="match status" value="1"/>
</dbReference>
<dbReference type="SUPFAM" id="SSF56112">
    <property type="entry name" value="Protein kinase-like (PK-like)"/>
    <property type="match status" value="1"/>
</dbReference>
<keyword evidence="4" id="KW-1185">Reference proteome</keyword>
<evidence type="ECO:0000313" key="4">
    <source>
        <dbReference type="Proteomes" id="UP001344251"/>
    </source>
</evidence>
<dbReference type="RefSeq" id="WP_250047786.1">
    <property type="nucleotide sequence ID" value="NZ_CP109106.1"/>
</dbReference>
<dbReference type="Proteomes" id="UP001344251">
    <property type="component" value="Chromosome"/>
</dbReference>
<evidence type="ECO:0000313" key="3">
    <source>
        <dbReference type="EMBL" id="WSB68470.1"/>
    </source>
</evidence>
<evidence type="ECO:0000259" key="2">
    <source>
        <dbReference type="Pfam" id="PF03109"/>
    </source>
</evidence>
<dbReference type="InterPro" id="IPR050154">
    <property type="entry name" value="UbiB_kinase"/>
</dbReference>
<sequence>MARMVGARVRVVAKVLGQLVADETRRSGRHADGTDPEQRRARAVRSALESLGPFYVKIGQILSTRPDMVPPSMIAELQNLHDEVAVQPFCVFEPVLERDLGPDWKLRFDDIDTERPLGAASLAQVHRVTLAGGRQGVIKLQRPGIREDVLADMAMLRRAARLVTRGAPRFSSVVDVESMLSIVFDSMEPELDFTGEANNMDVARESIRRFRSLAVPKVIVAKPRVLVQAMAPGTSVRRIDQADFSERERTEMGRELLAFMYRGYFIDRFFHADPHPGNVFAVPGGPATLIDWGMVGRIDQRTSMSLLLVLMCVAQNDGHGLATAWTEMGRTTPWSDIPGFRSDMAALVPKIASASLDDLDFGVTLTSVLQKASRRGIASSPAVSILGKSFANLEGSVRYLAPELALAKVFQKEVPGIMVQLVAEAASWQQGARTALEALLGGGSAGQQLRALGDDVSNRRLSFQTSRTHRGAAQGGERRGVPRGLLALGALALLLDHRRRGRGR</sequence>
<accession>A0ABZ1FEU6</accession>
<dbReference type="EMBL" id="CP109106">
    <property type="protein sequence ID" value="WSB68470.1"/>
    <property type="molecule type" value="Genomic_DNA"/>
</dbReference>
<dbReference type="CDD" id="cd05121">
    <property type="entry name" value="ABC1_ADCK3-like"/>
    <property type="match status" value="1"/>
</dbReference>
<reference evidence="3 4" key="1">
    <citation type="submission" date="2022-10" db="EMBL/GenBank/DDBJ databases">
        <title>The complete genomes of actinobacterial strains from the NBC collection.</title>
        <authorList>
            <person name="Joergensen T.S."/>
            <person name="Alvarez Arevalo M."/>
            <person name="Sterndorff E.B."/>
            <person name="Faurdal D."/>
            <person name="Vuksanovic O."/>
            <person name="Mourched A.-S."/>
            <person name="Charusanti P."/>
            <person name="Shaw S."/>
            <person name="Blin K."/>
            <person name="Weber T."/>
        </authorList>
    </citation>
    <scope>NUCLEOTIDE SEQUENCE [LARGE SCALE GENOMIC DNA]</scope>
    <source>
        <strain evidence="3 4">NBC 01774</strain>
    </source>
</reference>
<feature type="domain" description="ABC1 atypical kinase-like" evidence="2">
    <location>
        <begin position="80"/>
        <end position="321"/>
    </location>
</feature>
<comment type="similarity">
    <text evidence="1">Belongs to the protein kinase superfamily. ADCK protein kinase family.</text>
</comment>
<name>A0ABZ1FEU6_9ACTN</name>
<dbReference type="InterPro" id="IPR011009">
    <property type="entry name" value="Kinase-like_dom_sf"/>
</dbReference>